<dbReference type="RefSeq" id="WP_048100623.1">
    <property type="nucleotide sequence ID" value="NZ_JFZT01000061.1"/>
</dbReference>
<sequence length="127" mass="14278">MQKSSIMINSLKGVTGVLFILWAGIHIYLANQILRVLSTVGYFFLADSILALIAALIVIVGIRTLYIPVIIYTWINYLLLTESRIFPAPVLGFSLPVYNEDVYIVFGIDIILIILTTLSWIMSKRLS</sequence>
<feature type="transmembrane region" description="Helical" evidence="1">
    <location>
        <begin position="102"/>
        <end position="122"/>
    </location>
</feature>
<evidence type="ECO:0000313" key="3">
    <source>
        <dbReference type="Proteomes" id="UP000024332"/>
    </source>
</evidence>
<evidence type="ECO:0000313" key="2">
    <source>
        <dbReference type="EMBL" id="EZQ01792.1"/>
    </source>
</evidence>
<dbReference type="AlphaFoldDB" id="A0A031LI13"/>
<gene>
    <name evidence="2" type="ORF">CM19_12000</name>
</gene>
<proteinExistence type="predicted"/>
<dbReference type="OrthoDB" id="44024at2157"/>
<dbReference type="EMBL" id="JFZT01000061">
    <property type="protein sequence ID" value="EZQ01792.1"/>
    <property type="molecule type" value="Genomic_DNA"/>
</dbReference>
<reference evidence="2 3" key="1">
    <citation type="submission" date="2014-03" db="EMBL/GenBank/DDBJ databases">
        <title>Draft genome sequence of the novel thermoacidophilic archaea Acidianus copahuensis ALE1 strain, isolated from Copahue volcanic area in Neuquen Argentina.</title>
        <authorList>
            <person name="Urbieta M.S."/>
            <person name="Rascovan N."/>
            <person name="Castro C."/>
            <person name="Revale S."/>
            <person name="Giaveno M.A."/>
            <person name="Vazquez M.P."/>
            <person name="Donati E.R."/>
        </authorList>
    </citation>
    <scope>NUCLEOTIDE SEQUENCE [LARGE SCALE GENOMIC DNA]</scope>
    <source>
        <strain evidence="2 3">ALE1</strain>
    </source>
</reference>
<comment type="caution">
    <text evidence="2">The sequence shown here is derived from an EMBL/GenBank/DDBJ whole genome shotgun (WGS) entry which is preliminary data.</text>
</comment>
<keyword evidence="1" id="KW-0472">Membrane</keyword>
<keyword evidence="3" id="KW-1185">Reference proteome</keyword>
<feature type="transmembrane region" description="Helical" evidence="1">
    <location>
        <begin position="12"/>
        <end position="30"/>
    </location>
</feature>
<feature type="transmembrane region" description="Helical" evidence="1">
    <location>
        <begin position="69"/>
        <end position="90"/>
    </location>
</feature>
<dbReference type="Proteomes" id="UP000024332">
    <property type="component" value="Unassembled WGS sequence"/>
</dbReference>
<organism evidence="2 3">
    <name type="scientific">Candidatus Acidianus copahuensis</name>
    <dbReference type="NCBI Taxonomy" id="1160895"/>
    <lineage>
        <taxon>Archaea</taxon>
        <taxon>Thermoproteota</taxon>
        <taxon>Thermoprotei</taxon>
        <taxon>Sulfolobales</taxon>
        <taxon>Sulfolobaceae</taxon>
        <taxon>Acidianus</taxon>
    </lineage>
</organism>
<name>A0A031LI13_9CREN</name>
<feature type="transmembrane region" description="Helical" evidence="1">
    <location>
        <begin position="42"/>
        <end position="62"/>
    </location>
</feature>
<keyword evidence="1" id="KW-1133">Transmembrane helix</keyword>
<evidence type="ECO:0000256" key="1">
    <source>
        <dbReference type="SAM" id="Phobius"/>
    </source>
</evidence>
<accession>A0A031LI13</accession>
<keyword evidence="1" id="KW-0812">Transmembrane</keyword>
<protein>
    <submittedName>
        <fullName evidence="2">Uncharacterized protein</fullName>
    </submittedName>
</protein>